<dbReference type="PANTHER" id="PTHR43081:SF1">
    <property type="entry name" value="ADENYLATE CYCLASE, TERMINAL-DIFFERENTIATION SPECIFIC"/>
    <property type="match status" value="1"/>
</dbReference>
<evidence type="ECO:0000259" key="2">
    <source>
        <dbReference type="PROSITE" id="PS50125"/>
    </source>
</evidence>
<keyword evidence="4" id="KW-1185">Reference proteome</keyword>
<gene>
    <name evidence="3" type="ORF">FCL38_15550</name>
</gene>
<dbReference type="InterPro" id="IPR007890">
    <property type="entry name" value="CHASE2"/>
</dbReference>
<accession>A0ABX5UIU2</accession>
<name>A0ABX5UIU2_9BURK</name>
<feature type="transmembrane region" description="Helical" evidence="1">
    <location>
        <begin position="380"/>
        <end position="398"/>
    </location>
</feature>
<dbReference type="PANTHER" id="PTHR43081">
    <property type="entry name" value="ADENYLATE CYCLASE, TERMINAL-DIFFERENTIATION SPECIFIC-RELATED"/>
    <property type="match status" value="1"/>
</dbReference>
<dbReference type="SMART" id="SM00044">
    <property type="entry name" value="CYCc"/>
    <property type="match status" value="1"/>
</dbReference>
<dbReference type="EMBL" id="CP040017">
    <property type="protein sequence ID" value="QCP11676.1"/>
    <property type="molecule type" value="Genomic_DNA"/>
</dbReference>
<dbReference type="InterPro" id="IPR001054">
    <property type="entry name" value="A/G_cyclase"/>
</dbReference>
<protein>
    <submittedName>
        <fullName evidence="3">Adenylate/guanylate cyclase domain-containing protein</fullName>
    </submittedName>
</protein>
<evidence type="ECO:0000256" key="1">
    <source>
        <dbReference type="SAM" id="Phobius"/>
    </source>
</evidence>
<keyword evidence="1" id="KW-0812">Transmembrane</keyword>
<keyword evidence="1" id="KW-0472">Membrane</keyword>
<dbReference type="Gene3D" id="3.30.70.1230">
    <property type="entry name" value="Nucleotide cyclase"/>
    <property type="match status" value="1"/>
</dbReference>
<feature type="domain" description="Guanylate cyclase" evidence="2">
    <location>
        <begin position="438"/>
        <end position="570"/>
    </location>
</feature>
<dbReference type="SMART" id="SM01080">
    <property type="entry name" value="CHASE2"/>
    <property type="match status" value="1"/>
</dbReference>
<feature type="transmembrane region" description="Helical" evidence="1">
    <location>
        <begin position="320"/>
        <end position="339"/>
    </location>
</feature>
<dbReference type="SUPFAM" id="SSF55073">
    <property type="entry name" value="Nucleotide cyclase"/>
    <property type="match status" value="1"/>
</dbReference>
<dbReference type="InterPro" id="IPR029787">
    <property type="entry name" value="Nucleotide_cyclase"/>
</dbReference>
<evidence type="ECO:0000313" key="3">
    <source>
        <dbReference type="EMBL" id="QCP11676.1"/>
    </source>
</evidence>
<evidence type="ECO:0000313" key="4">
    <source>
        <dbReference type="Proteomes" id="UP000298763"/>
    </source>
</evidence>
<dbReference type="CDD" id="cd07302">
    <property type="entry name" value="CHD"/>
    <property type="match status" value="1"/>
</dbReference>
<dbReference type="Pfam" id="PF00211">
    <property type="entry name" value="Guanylate_cyc"/>
    <property type="match status" value="1"/>
</dbReference>
<sequence length="632" mass="66707">MKFAPIRHVPAASMLRVLTATLAVLLSVGAQWRAEGTDALPADEWLRDGILRAQASTAPETRLAIVDIDERSLAALGPWPWPRERLASLLELLSSQYEVRGVALDLVLPEPADAGGDARLAALARFSPLVVPHAFDYRGNLPLRVGVPGAGMPAVPARPAVAASGYIANHAALAQAAHVGNIGFVPDRDGMIRHLPVLTRFGGQDYPTLSLALLRCCGGVAAPRLAGGPRGGLGDGTGLQRLAYRKAWEAYTVIPAAMVLDGSAPADLLRHTLVLIGSSSLGLSDRVATPLSPSTSGMLVHAAALTEQLDIRDGQAPAPLPGAIIAMLFSAVVAGATLLTLPRLSALANVALLLGASALWLAAAWWLVPRDAAFSVTGPLFTNLFLLAVAVPLAWQFAQRHSHRLLGTLRQYVADAVVNELLKRDLDTTLAPSRQDVTTLIADMEGYTGHVESLPVEQAAELTRDFLDCLTRPVLAHRGTLDKFTGDGLVTFWGAPLPVDDHADLALDAALAIVREVAAFNAVRRRHGHAPVRVRIGIESGEAMAGDFGSSARSIYTAVGDSVNVASRLETAARDLPHDVIIGPGTASRARRHRLVPIGDMLLRGRHEHTALHTLAVLAGSASADRVAREAS</sequence>
<proteinExistence type="predicted"/>
<dbReference type="PROSITE" id="PS50125">
    <property type="entry name" value="GUANYLATE_CYCLASE_2"/>
    <property type="match status" value="1"/>
</dbReference>
<reference evidence="3 4" key="1">
    <citation type="submission" date="2019-05" db="EMBL/GenBank/DDBJ databases">
        <title>Draft Genome Sequences of Six Type Strains of the Genus Massilia.</title>
        <authorList>
            <person name="Miess H."/>
            <person name="Frediansyhah A."/>
            <person name="Gross H."/>
        </authorList>
    </citation>
    <scope>NUCLEOTIDE SEQUENCE [LARGE SCALE GENOMIC DNA]</scope>
    <source>
        <strain evidence="3 4">DSMZ 26121</strain>
    </source>
</reference>
<dbReference type="Pfam" id="PF05226">
    <property type="entry name" value="CHASE2"/>
    <property type="match status" value="1"/>
</dbReference>
<organism evidence="3 4">
    <name type="scientific">Pseudoduganella umbonata</name>
    <dbReference type="NCBI Taxonomy" id="864828"/>
    <lineage>
        <taxon>Bacteria</taxon>
        <taxon>Pseudomonadati</taxon>
        <taxon>Pseudomonadota</taxon>
        <taxon>Betaproteobacteria</taxon>
        <taxon>Burkholderiales</taxon>
        <taxon>Oxalobacteraceae</taxon>
        <taxon>Telluria group</taxon>
        <taxon>Pseudoduganella</taxon>
    </lineage>
</organism>
<dbReference type="InterPro" id="IPR050697">
    <property type="entry name" value="Adenylyl/Guanylyl_Cyclase_3/4"/>
</dbReference>
<dbReference type="Proteomes" id="UP000298763">
    <property type="component" value="Chromosome"/>
</dbReference>
<keyword evidence="1" id="KW-1133">Transmembrane helix</keyword>
<feature type="transmembrane region" description="Helical" evidence="1">
    <location>
        <begin position="346"/>
        <end position="368"/>
    </location>
</feature>